<reference evidence="1 2" key="2">
    <citation type="journal article" date="2022" name="Mol. Ecol. Resour.">
        <title>The genomes of chicory, endive, great burdock and yacon provide insights into Asteraceae paleo-polyploidization history and plant inulin production.</title>
        <authorList>
            <person name="Fan W."/>
            <person name="Wang S."/>
            <person name="Wang H."/>
            <person name="Wang A."/>
            <person name="Jiang F."/>
            <person name="Liu H."/>
            <person name="Zhao H."/>
            <person name="Xu D."/>
            <person name="Zhang Y."/>
        </authorList>
    </citation>
    <scope>NUCLEOTIDE SEQUENCE [LARGE SCALE GENOMIC DNA]</scope>
    <source>
        <strain evidence="2">cv. Yunnan</strain>
        <tissue evidence="1">Leaves</tissue>
    </source>
</reference>
<evidence type="ECO:0000313" key="2">
    <source>
        <dbReference type="Proteomes" id="UP001056120"/>
    </source>
</evidence>
<gene>
    <name evidence="1" type="ORF">L1987_31194</name>
</gene>
<accession>A0ACB9I5L9</accession>
<evidence type="ECO:0000313" key="1">
    <source>
        <dbReference type="EMBL" id="KAI3803046.1"/>
    </source>
</evidence>
<sequence>MAGAGGTKNSTMAKSSSSAAAKRNNHHPKPQQQQQQPQTPSTRRQNLLQLVAVAASATAAAHSFLTNHDLTLHPSQTLTLESNISAVSLSISNLLSLIHHPIAFAIPRPPPPPPGKIVDLYQDKAVRNS</sequence>
<protein>
    <submittedName>
        <fullName evidence="1">Uncharacterized protein</fullName>
    </submittedName>
</protein>
<dbReference type="EMBL" id="CM042027">
    <property type="protein sequence ID" value="KAI3803046.1"/>
    <property type="molecule type" value="Genomic_DNA"/>
</dbReference>
<dbReference type="Proteomes" id="UP001056120">
    <property type="component" value="Linkage Group LG10"/>
</dbReference>
<keyword evidence="2" id="KW-1185">Reference proteome</keyword>
<proteinExistence type="predicted"/>
<reference evidence="2" key="1">
    <citation type="journal article" date="2022" name="Mol. Ecol. Resour.">
        <title>The genomes of chicory, endive, great burdock and yacon provide insights into Asteraceae palaeo-polyploidization history and plant inulin production.</title>
        <authorList>
            <person name="Fan W."/>
            <person name="Wang S."/>
            <person name="Wang H."/>
            <person name="Wang A."/>
            <person name="Jiang F."/>
            <person name="Liu H."/>
            <person name="Zhao H."/>
            <person name="Xu D."/>
            <person name="Zhang Y."/>
        </authorList>
    </citation>
    <scope>NUCLEOTIDE SEQUENCE [LARGE SCALE GENOMIC DNA]</scope>
    <source>
        <strain evidence="2">cv. Yunnan</strain>
    </source>
</reference>
<organism evidence="1 2">
    <name type="scientific">Smallanthus sonchifolius</name>
    <dbReference type="NCBI Taxonomy" id="185202"/>
    <lineage>
        <taxon>Eukaryota</taxon>
        <taxon>Viridiplantae</taxon>
        <taxon>Streptophyta</taxon>
        <taxon>Embryophyta</taxon>
        <taxon>Tracheophyta</taxon>
        <taxon>Spermatophyta</taxon>
        <taxon>Magnoliopsida</taxon>
        <taxon>eudicotyledons</taxon>
        <taxon>Gunneridae</taxon>
        <taxon>Pentapetalae</taxon>
        <taxon>asterids</taxon>
        <taxon>campanulids</taxon>
        <taxon>Asterales</taxon>
        <taxon>Asteraceae</taxon>
        <taxon>Asteroideae</taxon>
        <taxon>Heliantheae alliance</taxon>
        <taxon>Millerieae</taxon>
        <taxon>Smallanthus</taxon>
    </lineage>
</organism>
<comment type="caution">
    <text evidence="1">The sequence shown here is derived from an EMBL/GenBank/DDBJ whole genome shotgun (WGS) entry which is preliminary data.</text>
</comment>
<name>A0ACB9I5L9_9ASTR</name>